<evidence type="ECO:0000313" key="2">
    <source>
        <dbReference type="EMBL" id="MDM4018590.1"/>
    </source>
</evidence>
<name>A0ABT7PQ65_9BACT</name>
<dbReference type="PANTHER" id="PTHR46401">
    <property type="entry name" value="GLYCOSYLTRANSFERASE WBBK-RELATED"/>
    <property type="match status" value="1"/>
</dbReference>
<evidence type="ECO:0000313" key="3">
    <source>
        <dbReference type="Proteomes" id="UP001239462"/>
    </source>
</evidence>
<gene>
    <name evidence="2" type="ORF">QTN89_24270</name>
</gene>
<accession>A0ABT7PQ65</accession>
<dbReference type="InterPro" id="IPR001296">
    <property type="entry name" value="Glyco_trans_1"/>
</dbReference>
<feature type="domain" description="Glycosyl transferase family 1" evidence="1">
    <location>
        <begin position="202"/>
        <end position="354"/>
    </location>
</feature>
<sequence>MRIAFWLLQDSIRQWAGWVAGLHYVRNCLEGLASLPDDEAPEVVAFVPSSLHEKLVDDAGFDDRPWFRVHLIEDDLLQDLDRRNELMSRVANEHCDVLFPAITPPVVPFKGKCIGWITDLQHKHYPEFFSDAELRHRDELFSFLSASCNRIVCSSASVQADMQQFFPEAEDRTYVLRFRTLPPASATDADPTDVMRQLQIDEPYVYLPYQFWQHKNHRVVFEAWHLINQQMTEQQGRTPLLVCSGATIDGRNPDHFPGLERFIREHQLDDRIRILGMVPREQQWQLYRNANLIVQPSLFEGWSTSVEEARTLGKQVLLSDIPVHREQADSPEQLFPPHDPELLAKMVRQAMEASKPGIDIQRECDAKAESIERMQRFGRDLVQLFQETHDEPRRPVTNGVLPLLLSAQHEASKRLEVIEHLQRKLAAVEQGADHRPRRRWFRRDKRAART</sequence>
<dbReference type="CDD" id="cd03809">
    <property type="entry name" value="GT4_MtfB-like"/>
    <property type="match status" value="1"/>
</dbReference>
<protein>
    <submittedName>
        <fullName evidence="2">Glycosyltransferase family 1 protein</fullName>
    </submittedName>
</protein>
<comment type="caution">
    <text evidence="2">The sequence shown here is derived from an EMBL/GenBank/DDBJ whole genome shotgun (WGS) entry which is preliminary data.</text>
</comment>
<organism evidence="2 3">
    <name type="scientific">Roseiconus lacunae</name>
    <dbReference type="NCBI Taxonomy" id="2605694"/>
    <lineage>
        <taxon>Bacteria</taxon>
        <taxon>Pseudomonadati</taxon>
        <taxon>Planctomycetota</taxon>
        <taxon>Planctomycetia</taxon>
        <taxon>Pirellulales</taxon>
        <taxon>Pirellulaceae</taxon>
        <taxon>Roseiconus</taxon>
    </lineage>
</organism>
<dbReference type="SUPFAM" id="SSF53756">
    <property type="entry name" value="UDP-Glycosyltransferase/glycogen phosphorylase"/>
    <property type="match status" value="1"/>
</dbReference>
<dbReference type="EMBL" id="JASZZN010000023">
    <property type="protein sequence ID" value="MDM4018590.1"/>
    <property type="molecule type" value="Genomic_DNA"/>
</dbReference>
<proteinExistence type="predicted"/>
<reference evidence="2 3" key="1">
    <citation type="submission" date="2023-06" db="EMBL/GenBank/DDBJ databases">
        <title>Roseiconus lacunae JC819 isolated from Gulf of Mannar region, Tamil Nadu.</title>
        <authorList>
            <person name="Pk S."/>
            <person name="Ch S."/>
            <person name="Ch V.R."/>
        </authorList>
    </citation>
    <scope>NUCLEOTIDE SEQUENCE [LARGE SCALE GENOMIC DNA]</scope>
    <source>
        <strain evidence="2 3">JC819</strain>
    </source>
</reference>
<keyword evidence="3" id="KW-1185">Reference proteome</keyword>
<dbReference type="PANTHER" id="PTHR46401:SF8">
    <property type="entry name" value="BLL6006 PROTEIN"/>
    <property type="match status" value="1"/>
</dbReference>
<dbReference type="Pfam" id="PF00534">
    <property type="entry name" value="Glycos_transf_1"/>
    <property type="match status" value="1"/>
</dbReference>
<evidence type="ECO:0000259" key="1">
    <source>
        <dbReference type="Pfam" id="PF00534"/>
    </source>
</evidence>
<dbReference type="Gene3D" id="3.40.50.2000">
    <property type="entry name" value="Glycogen Phosphorylase B"/>
    <property type="match status" value="1"/>
</dbReference>
<dbReference type="Proteomes" id="UP001239462">
    <property type="component" value="Unassembled WGS sequence"/>
</dbReference>
<dbReference type="RefSeq" id="WP_289166466.1">
    <property type="nucleotide sequence ID" value="NZ_JASZZN010000023.1"/>
</dbReference>